<evidence type="ECO:0000256" key="4">
    <source>
        <dbReference type="ARBA" id="ARBA00022801"/>
    </source>
</evidence>
<keyword evidence="3" id="KW-0732">Signal</keyword>
<evidence type="ECO:0000256" key="5">
    <source>
        <dbReference type="ARBA" id="ARBA00023180"/>
    </source>
</evidence>
<dbReference type="GO" id="GO:0008239">
    <property type="term" value="F:dipeptidyl-peptidase activity"/>
    <property type="evidence" value="ECO:0007669"/>
    <property type="project" value="TreeGrafter"/>
</dbReference>
<comment type="similarity">
    <text evidence="1">Belongs to the peptidase S28 family.</text>
</comment>
<dbReference type="Pfam" id="PF05577">
    <property type="entry name" value="Peptidase_S28"/>
    <property type="match status" value="1"/>
</dbReference>
<evidence type="ECO:0000256" key="2">
    <source>
        <dbReference type="ARBA" id="ARBA00022670"/>
    </source>
</evidence>
<dbReference type="FunFam" id="3.40.50.1820:FF:000251">
    <property type="entry name" value="Extracelular serine carboxypeptidase, putative"/>
    <property type="match status" value="1"/>
</dbReference>
<dbReference type="GO" id="GO:0070008">
    <property type="term" value="F:serine-type exopeptidase activity"/>
    <property type="evidence" value="ECO:0007669"/>
    <property type="project" value="InterPro"/>
</dbReference>
<organism evidence="6 7">
    <name type="scientific">Trichoderma parareesei</name>
    <name type="common">Filamentous fungus</name>
    <dbReference type="NCBI Taxonomy" id="858221"/>
    <lineage>
        <taxon>Eukaryota</taxon>
        <taxon>Fungi</taxon>
        <taxon>Dikarya</taxon>
        <taxon>Ascomycota</taxon>
        <taxon>Pezizomycotina</taxon>
        <taxon>Sordariomycetes</taxon>
        <taxon>Hypocreomycetidae</taxon>
        <taxon>Hypocreales</taxon>
        <taxon>Hypocreaceae</taxon>
        <taxon>Trichoderma</taxon>
    </lineage>
</organism>
<keyword evidence="4" id="KW-0378">Hydrolase</keyword>
<evidence type="ECO:0000256" key="1">
    <source>
        <dbReference type="ARBA" id="ARBA00011079"/>
    </source>
</evidence>
<dbReference type="AlphaFoldDB" id="A0A2H2YW43"/>
<keyword evidence="2" id="KW-0645">Protease</keyword>
<dbReference type="GO" id="GO:0006508">
    <property type="term" value="P:proteolysis"/>
    <property type="evidence" value="ECO:0007669"/>
    <property type="project" value="UniProtKB-KW"/>
</dbReference>
<dbReference type="InterPro" id="IPR029058">
    <property type="entry name" value="AB_hydrolase_fold"/>
</dbReference>
<dbReference type="OrthoDB" id="1735038at2759"/>
<dbReference type="Gene3D" id="3.40.50.1820">
    <property type="entry name" value="alpha/beta hydrolase"/>
    <property type="match status" value="2"/>
</dbReference>
<dbReference type="InterPro" id="IPR008758">
    <property type="entry name" value="Peptidase_S28"/>
</dbReference>
<name>A0A2H2YW43_TRIPA</name>
<evidence type="ECO:0000313" key="6">
    <source>
        <dbReference type="EMBL" id="OTA00333.1"/>
    </source>
</evidence>
<evidence type="ECO:0000256" key="3">
    <source>
        <dbReference type="ARBA" id="ARBA00022729"/>
    </source>
</evidence>
<keyword evidence="7" id="KW-1185">Reference proteome</keyword>
<keyword evidence="5" id="KW-0325">Glycoprotein</keyword>
<keyword evidence="6" id="KW-0121">Carboxypeptidase</keyword>
<sequence length="568" mass="63211">MVSLNGLVRYGAVTLVAAGQAAALVPINLAMHAVNLHARHDPEQRVSVRQYEDRYPNIKAYNFSVPIDHFHNDSRYEPHSDDSFPLRYWLDISNYKPGGPVIVLHSGEFDSTERLPYLQHGIVPILTKATGGVGLIMEHRYYGTSFPVPDLTTESLRFLTTEQALADTAYFAKHVRFPGLEHLDLTASKTPWVIYGGSYAGAFAAFARKLYSEVFWGAISSSGVTAAVEDLWQYFEAARRYAPGDCGPTTQKLTHVVDTVLFGDDRAKVRGFKQLFGLGDLDDDDFATTITRGLYGLQSTNWDPEEDVSSLGVYCAVVTSNFQLFASTTHLIPTVQDLVAKAGFVAEAEVLSIRMLNYIGYVRDYVKTDLAKGCKGKSVSECFSPRYSTPNDTSLNAGWLRSWSWQVCTQWGYFVTGSGTPRDQLPMISRAITLESASSHCKRLFNITTSPDVESINKLGGFNFSYPRLAILDGLQDPWRSATPHANGLPDRESTTSEPFMLIDWGVHHWDEFGLPEDVHVEGLPPPQVAEAHMAEIEFVKAWLEGWKEESGISMLQSMDEEETMGEL</sequence>
<comment type="caution">
    <text evidence="6">The sequence shown here is derived from an EMBL/GenBank/DDBJ whole genome shotgun (WGS) entry which is preliminary data.</text>
</comment>
<dbReference type="PANTHER" id="PTHR11010:SF117">
    <property type="entry name" value="SERINE PROTEASE 16"/>
    <property type="match status" value="1"/>
</dbReference>
<reference evidence="6 7" key="1">
    <citation type="journal article" date="2015" name="Genome Announc.">
        <title>Genome sequence and annotation of Trichoderma parareesei, the ancestor of the cellulase producer Trichoderma reesei.</title>
        <authorList>
            <person name="Yang D."/>
            <person name="Pomraning K."/>
            <person name="Kopchinskiy A."/>
            <person name="Karimi Aghcheh R."/>
            <person name="Atanasova L."/>
            <person name="Chenthamara K."/>
            <person name="Baker S.E."/>
            <person name="Zhang R."/>
            <person name="Shen Q."/>
            <person name="Freitag M."/>
            <person name="Kubicek C.P."/>
            <person name="Druzhinina I.S."/>
        </authorList>
    </citation>
    <scope>NUCLEOTIDE SEQUENCE [LARGE SCALE GENOMIC DNA]</scope>
    <source>
        <strain evidence="6 7">CBS 125925</strain>
    </source>
</reference>
<dbReference type="SUPFAM" id="SSF53474">
    <property type="entry name" value="alpha/beta-Hydrolases"/>
    <property type="match status" value="1"/>
</dbReference>
<dbReference type="Proteomes" id="UP000219286">
    <property type="component" value="Unassembled WGS sequence"/>
</dbReference>
<dbReference type="PANTHER" id="PTHR11010">
    <property type="entry name" value="PROTEASE S28 PRO-X CARBOXYPEPTIDASE-RELATED"/>
    <property type="match status" value="1"/>
</dbReference>
<gene>
    <name evidence="6" type="ORF">A9Z42_0078620</name>
</gene>
<dbReference type="EMBL" id="LFMI01000071">
    <property type="protein sequence ID" value="OTA00333.1"/>
    <property type="molecule type" value="Genomic_DNA"/>
</dbReference>
<proteinExistence type="inferred from homology"/>
<accession>A0A2H2YW43</accession>
<protein>
    <submittedName>
        <fullName evidence="6">Serine carboxypeptidase S28, putative</fullName>
    </submittedName>
</protein>
<evidence type="ECO:0000313" key="7">
    <source>
        <dbReference type="Proteomes" id="UP000219286"/>
    </source>
</evidence>
<dbReference type="GO" id="GO:0004180">
    <property type="term" value="F:carboxypeptidase activity"/>
    <property type="evidence" value="ECO:0007669"/>
    <property type="project" value="UniProtKB-KW"/>
</dbReference>